<accession>A0ABT6FA46</accession>
<keyword evidence="2" id="KW-1185">Reference proteome</keyword>
<sequence>MTAQPNEAACLLEKGALYTRREGLQWDGRDLVFAGFKQGAFSLYFGDEPIYHFDLEGRWQRAYLRGRHYIKRLDGAVHEVERLREGGGLVIHRRTLDGAEARRLDEQIRGVAADLLADLGMERGRRLDPPDDKARPIGDVELREFLGRIAAWDADAWDAFEARCRRAYGPLPPLPPDCPNAVVVQATLGDRDGRSFAAGAVRDHAVRAPEEFEGHVRDVAGLLGRRLLQTRSVFLAGPDVLRLPGPDVLAYLDVVARVLKPERDGEAEAPAFDDVHAFLDDFQKPVVDAATLRAAYDRRLTRIALGVESGAPELRRLYGKDWSDADLQAFAADAKAAGIELSVMTLVGAGGRGRRAEHVSRTTRLIESLLLTRGDLVFLMDERELAGPSASRTFEPLDEAEWREQLELLRQGLSSLRERGVKVVPYSMVKQLA</sequence>
<dbReference type="Proteomes" id="UP001216907">
    <property type="component" value="Unassembled WGS sequence"/>
</dbReference>
<dbReference type="SUPFAM" id="SSF102114">
    <property type="entry name" value="Radical SAM enzymes"/>
    <property type="match status" value="1"/>
</dbReference>
<dbReference type="EMBL" id="JARRAG010000002">
    <property type="protein sequence ID" value="MDG3004309.1"/>
    <property type="molecule type" value="Genomic_DNA"/>
</dbReference>
<name>A0ABT6FA46_9BACT</name>
<evidence type="ECO:0000313" key="2">
    <source>
        <dbReference type="Proteomes" id="UP001216907"/>
    </source>
</evidence>
<organism evidence="1 2">
    <name type="scientific">Paludisphaera mucosa</name>
    <dbReference type="NCBI Taxonomy" id="3030827"/>
    <lineage>
        <taxon>Bacteria</taxon>
        <taxon>Pseudomonadati</taxon>
        <taxon>Planctomycetota</taxon>
        <taxon>Planctomycetia</taxon>
        <taxon>Isosphaerales</taxon>
        <taxon>Isosphaeraceae</taxon>
        <taxon>Paludisphaera</taxon>
    </lineage>
</organism>
<evidence type="ECO:0000313" key="1">
    <source>
        <dbReference type="EMBL" id="MDG3004309.1"/>
    </source>
</evidence>
<dbReference type="RefSeq" id="WP_277860667.1">
    <property type="nucleotide sequence ID" value="NZ_JARRAG010000002.1"/>
</dbReference>
<proteinExistence type="predicted"/>
<protein>
    <submittedName>
        <fullName evidence="1">Uncharacterized protein</fullName>
    </submittedName>
</protein>
<dbReference type="InterPro" id="IPR058240">
    <property type="entry name" value="rSAM_sf"/>
</dbReference>
<reference evidence="1 2" key="1">
    <citation type="submission" date="2023-03" db="EMBL/GenBank/DDBJ databases">
        <title>Paludisphaera mucosa sp. nov. a novel planctomycete from northern fen.</title>
        <authorList>
            <person name="Ivanova A."/>
        </authorList>
    </citation>
    <scope>NUCLEOTIDE SEQUENCE [LARGE SCALE GENOMIC DNA]</scope>
    <source>
        <strain evidence="1 2">Pla2</strain>
    </source>
</reference>
<comment type="caution">
    <text evidence="1">The sequence shown here is derived from an EMBL/GenBank/DDBJ whole genome shotgun (WGS) entry which is preliminary data.</text>
</comment>
<gene>
    <name evidence="1" type="ORF">PZE19_11030</name>
</gene>